<dbReference type="EC" id="2.5.1.114" evidence="1"/>
<gene>
    <name evidence="1" type="primary">TRM12_2</name>
    <name evidence="1" type="ORF">DSO57_1009979</name>
</gene>
<accession>A0ACC2USP5</accession>
<keyword evidence="1" id="KW-0489">Methyltransferase</keyword>
<dbReference type="EMBL" id="QTSX02000032">
    <property type="protein sequence ID" value="KAJ9089715.1"/>
    <property type="molecule type" value="Genomic_DNA"/>
</dbReference>
<keyword evidence="1" id="KW-0808">Transferase</keyword>
<comment type="caution">
    <text evidence="1">The sequence shown here is derived from an EMBL/GenBank/DDBJ whole genome shotgun (WGS) entry which is preliminary data.</text>
</comment>
<dbReference type="Proteomes" id="UP001165960">
    <property type="component" value="Unassembled WGS sequence"/>
</dbReference>
<evidence type="ECO:0000313" key="1">
    <source>
        <dbReference type="EMBL" id="KAJ9089715.1"/>
    </source>
</evidence>
<keyword evidence="2" id="KW-1185">Reference proteome</keyword>
<organism evidence="1 2">
    <name type="scientific">Entomophthora muscae</name>
    <dbReference type="NCBI Taxonomy" id="34485"/>
    <lineage>
        <taxon>Eukaryota</taxon>
        <taxon>Fungi</taxon>
        <taxon>Fungi incertae sedis</taxon>
        <taxon>Zoopagomycota</taxon>
        <taxon>Entomophthoromycotina</taxon>
        <taxon>Entomophthoromycetes</taxon>
        <taxon>Entomophthorales</taxon>
        <taxon>Entomophthoraceae</taxon>
        <taxon>Entomophthora</taxon>
    </lineage>
</organism>
<proteinExistence type="predicted"/>
<name>A0ACC2USP5_9FUNG</name>
<evidence type="ECO:0000313" key="2">
    <source>
        <dbReference type="Proteomes" id="UP001165960"/>
    </source>
</evidence>
<reference evidence="1" key="1">
    <citation type="submission" date="2022-04" db="EMBL/GenBank/DDBJ databases">
        <title>Genome of the entomopathogenic fungus Entomophthora muscae.</title>
        <authorList>
            <person name="Elya C."/>
            <person name="Lovett B.R."/>
            <person name="Lee E."/>
            <person name="Macias A.M."/>
            <person name="Hajek A.E."/>
            <person name="De Bivort B.L."/>
            <person name="Kasson M.T."/>
            <person name="De Fine Licht H.H."/>
            <person name="Stajich J.E."/>
        </authorList>
    </citation>
    <scope>NUCLEOTIDE SEQUENCE</scope>
    <source>
        <strain evidence="1">Berkeley</strain>
    </source>
</reference>
<sequence length="549" mass="62282">MTCKDDFTKPNSKYYLLVKASNTKEVKIELEKLKVISKTSKIMNPPKDILSLEITETSLGKADRNLGEILTRLNLNCYKWLPTETSQPTLKLLQEQISAYASSLSSSTIHNLFSFYSEEPTTENADFLSKNSTQLPPFLPFMSKAYILELRKEGLDLETLYSRKRLPDSPFVALGIKTKLWWQENLVSASRIESLINSLISTLPIKWEQYGGFVLLPQGSFEKEWQVAFQLLVPEKHSGVKEAALDYFENVVAPALNADHLALKVSIPADDVLRRPKVTPLFGKHWDAAALLSPQSEKYTGSIFWAQVRQNNIYYVWSPLHTMFSAGNITEKARISSQNPVFCASDKVVVDLYGGIGYFTFPYLIHAGARLVYACEWNSWSVLGLIQGSIKNSIPFELADVYQSKYSESFQIIEKHCPSQYKAYIGLKPEDRKLVICPGNNEDYLPLFKNKAQHVNLGLIPSSIQGYPLAVQAIDETTGGFLHIHENINDDSIEKLKAEVIDKIYNLFQELRPEREWSVTPQTHVEVVKSYGPHIYHVVFDLFCHPKSP</sequence>
<protein>
    <submittedName>
        <fullName evidence="1">S-adenosylmethionine-dependent methyltransferase</fullName>
        <ecNumber evidence="1">2.5.1.114</ecNumber>
    </submittedName>
</protein>